<dbReference type="CDD" id="cd01948">
    <property type="entry name" value="EAL"/>
    <property type="match status" value="1"/>
</dbReference>
<dbReference type="Gene3D" id="3.40.50.2300">
    <property type="match status" value="1"/>
</dbReference>
<dbReference type="SMART" id="SM00448">
    <property type="entry name" value="REC"/>
    <property type="match status" value="1"/>
</dbReference>
<sequence>MPEHPIIDPRGTRKKVLVVDDSAVMRTLIQTILEQDEQFEVAGTAANGLEAIERVAELRPDLVTMDVEMPVMDGIAALERIMAEHPVPVIVLSTHTEEGTAIAFEALALGAADFVPKNKLFGEASEPQAVDEFLMRCKAALGTRLFWRLKERFDGTDRMLRSFIGFMIDCIGKDAAVTASLNRVIDKLNGLMFSLGKDEEDRFYFAACSGTLVNRFGLVDTEMAGRRVHDAFIGDFPGQLSDLIRRAWNGEENVGFEVQCRGAVFQGMLQPLIQNGRVEEVYGVVIDLTEQQQLKDQVDYISNHDSLTGLPVRRQIPGVMGEFAARRSPFAVLCISLDQFKLVNDTFGHEVGDRLLILMARRLKSFAREPSVLFRAGNDEFVLLVPDMTIEAAEQLGLQILRSLRHPVRIDGHEIHLPSSIGICLCPDDLQEHENVLRYAHIAMAKAKEDGGNRCQLFEPSFHEQIQRRITIEQNLRKAIERKEFVLHYQPQIDTRTNRVIGLESLIRWESPEFGRISPAEFIPVAEETELIYMIGEWALREACRQNARWLEAGLFRVPVAVNLSSRQFYDQRLKENIEAVLAETGLDPQYLVLEITESMTMHVQKALPALHSLKSLGLLVAMDDFGTGYSSLAYLKEFPIDKLKIDQSFVKGIRHHPANASIIGAIISMAASLNLETIAEGVETMEQLVFLGGQGCGVMQGYWFSHPLEAEQVPAFIARFEVNADEWA</sequence>
<evidence type="ECO:0000313" key="5">
    <source>
        <dbReference type="EMBL" id="QHT62071.1"/>
    </source>
</evidence>
<evidence type="ECO:0000259" key="3">
    <source>
        <dbReference type="PROSITE" id="PS50883"/>
    </source>
</evidence>
<dbReference type="SUPFAM" id="SSF52172">
    <property type="entry name" value="CheY-like"/>
    <property type="match status" value="1"/>
</dbReference>
<dbReference type="SUPFAM" id="SSF55073">
    <property type="entry name" value="Nucleotide cyclase"/>
    <property type="match status" value="1"/>
</dbReference>
<dbReference type="Gene3D" id="3.30.450.20">
    <property type="entry name" value="PAS domain"/>
    <property type="match status" value="1"/>
</dbReference>
<feature type="domain" description="EAL" evidence="3">
    <location>
        <begin position="469"/>
        <end position="722"/>
    </location>
</feature>
<dbReference type="PANTHER" id="PTHR44757:SF2">
    <property type="entry name" value="BIOFILM ARCHITECTURE MAINTENANCE PROTEIN MBAA"/>
    <property type="match status" value="1"/>
</dbReference>
<dbReference type="PROSITE" id="PS50110">
    <property type="entry name" value="RESPONSE_REGULATORY"/>
    <property type="match status" value="1"/>
</dbReference>
<feature type="domain" description="Response regulatory" evidence="2">
    <location>
        <begin position="15"/>
        <end position="132"/>
    </location>
</feature>
<dbReference type="FunFam" id="3.20.20.450:FF:000001">
    <property type="entry name" value="Cyclic di-GMP phosphodiesterase yahA"/>
    <property type="match status" value="1"/>
</dbReference>
<dbReference type="Pfam" id="PF00563">
    <property type="entry name" value="EAL"/>
    <property type="match status" value="1"/>
</dbReference>
<dbReference type="Gene3D" id="3.20.20.450">
    <property type="entry name" value="EAL domain"/>
    <property type="match status" value="1"/>
</dbReference>
<dbReference type="SUPFAM" id="SSF55785">
    <property type="entry name" value="PYP-like sensor domain (PAS domain)"/>
    <property type="match status" value="1"/>
</dbReference>
<dbReference type="InterPro" id="IPR000160">
    <property type="entry name" value="GGDEF_dom"/>
</dbReference>
<protein>
    <submittedName>
        <fullName evidence="5">EAL domain-containing protein</fullName>
    </submittedName>
</protein>
<feature type="modified residue" description="4-aspartylphosphate" evidence="1">
    <location>
        <position position="66"/>
    </location>
</feature>
<proteinExistence type="predicted"/>
<dbReference type="InterPro" id="IPR029787">
    <property type="entry name" value="Nucleotide_cyclase"/>
</dbReference>
<dbReference type="InterPro" id="IPR052155">
    <property type="entry name" value="Biofilm_reg_signaling"/>
</dbReference>
<dbReference type="SMART" id="SM00267">
    <property type="entry name" value="GGDEF"/>
    <property type="match status" value="1"/>
</dbReference>
<dbReference type="RefSeq" id="WP_162358505.1">
    <property type="nucleotide sequence ID" value="NZ_CP048209.1"/>
</dbReference>
<keyword evidence="1" id="KW-0597">Phosphoprotein</keyword>
<dbReference type="CDD" id="cd17541">
    <property type="entry name" value="REC_CheB-like"/>
    <property type="match status" value="1"/>
</dbReference>
<gene>
    <name evidence="5" type="ORF">GXP70_20210</name>
</gene>
<dbReference type="KEGG" id="plyc:GXP70_20210"/>
<dbReference type="PROSITE" id="PS50883">
    <property type="entry name" value="EAL"/>
    <property type="match status" value="1"/>
</dbReference>
<dbReference type="InterPro" id="IPR035965">
    <property type="entry name" value="PAS-like_dom_sf"/>
</dbReference>
<feature type="domain" description="GGDEF" evidence="4">
    <location>
        <begin position="328"/>
        <end position="460"/>
    </location>
</feature>
<dbReference type="PROSITE" id="PS50887">
    <property type="entry name" value="GGDEF"/>
    <property type="match status" value="1"/>
</dbReference>
<evidence type="ECO:0000256" key="1">
    <source>
        <dbReference type="PROSITE-ProRule" id="PRU00169"/>
    </source>
</evidence>
<dbReference type="EMBL" id="CP048209">
    <property type="protein sequence ID" value="QHT62071.1"/>
    <property type="molecule type" value="Genomic_DNA"/>
</dbReference>
<dbReference type="InterPro" id="IPR001789">
    <property type="entry name" value="Sig_transdc_resp-reg_receiver"/>
</dbReference>
<dbReference type="NCBIfam" id="TIGR00254">
    <property type="entry name" value="GGDEF"/>
    <property type="match status" value="1"/>
</dbReference>
<reference evidence="5 6" key="1">
    <citation type="submission" date="2020-01" db="EMBL/GenBank/DDBJ databases">
        <title>Paenibacillus sp. nov., isolated from tomato rhizosphere.</title>
        <authorList>
            <person name="Weon H.-Y."/>
            <person name="Lee S.A."/>
        </authorList>
    </citation>
    <scope>NUCLEOTIDE SEQUENCE [LARGE SCALE GENOMIC DNA]</scope>
    <source>
        <strain evidence="5 6">12200R-189</strain>
    </source>
</reference>
<dbReference type="InterPro" id="IPR035919">
    <property type="entry name" value="EAL_sf"/>
</dbReference>
<dbReference type="SMART" id="SM00052">
    <property type="entry name" value="EAL"/>
    <property type="match status" value="1"/>
</dbReference>
<dbReference type="Gene3D" id="3.30.70.270">
    <property type="match status" value="1"/>
</dbReference>
<dbReference type="CDD" id="cd01949">
    <property type="entry name" value="GGDEF"/>
    <property type="match status" value="1"/>
</dbReference>
<dbReference type="InterPro" id="IPR043128">
    <property type="entry name" value="Rev_trsase/Diguanyl_cyclase"/>
</dbReference>
<dbReference type="Pfam" id="PF00990">
    <property type="entry name" value="GGDEF"/>
    <property type="match status" value="1"/>
</dbReference>
<dbReference type="Proteomes" id="UP000476064">
    <property type="component" value="Chromosome"/>
</dbReference>
<name>A0A6C0G2Y3_9BACL</name>
<dbReference type="AlphaFoldDB" id="A0A6C0G2Y3"/>
<evidence type="ECO:0000259" key="2">
    <source>
        <dbReference type="PROSITE" id="PS50110"/>
    </source>
</evidence>
<dbReference type="PANTHER" id="PTHR44757">
    <property type="entry name" value="DIGUANYLATE CYCLASE DGCP"/>
    <property type="match status" value="1"/>
</dbReference>
<evidence type="ECO:0000313" key="6">
    <source>
        <dbReference type="Proteomes" id="UP000476064"/>
    </source>
</evidence>
<dbReference type="InterPro" id="IPR011006">
    <property type="entry name" value="CheY-like_superfamily"/>
</dbReference>
<organism evidence="5 6">
    <name type="scientific">Paenibacillus lycopersici</name>
    <dbReference type="NCBI Taxonomy" id="2704462"/>
    <lineage>
        <taxon>Bacteria</taxon>
        <taxon>Bacillati</taxon>
        <taxon>Bacillota</taxon>
        <taxon>Bacilli</taxon>
        <taxon>Bacillales</taxon>
        <taxon>Paenibacillaceae</taxon>
        <taxon>Paenibacillus</taxon>
    </lineage>
</organism>
<dbReference type="GO" id="GO:0000160">
    <property type="term" value="P:phosphorelay signal transduction system"/>
    <property type="evidence" value="ECO:0007669"/>
    <property type="project" value="InterPro"/>
</dbReference>
<keyword evidence="6" id="KW-1185">Reference proteome</keyword>
<dbReference type="Pfam" id="PF00072">
    <property type="entry name" value="Response_reg"/>
    <property type="match status" value="1"/>
</dbReference>
<dbReference type="InterPro" id="IPR001633">
    <property type="entry name" value="EAL_dom"/>
</dbReference>
<accession>A0A6C0G2Y3</accession>
<dbReference type="SUPFAM" id="SSF141868">
    <property type="entry name" value="EAL domain-like"/>
    <property type="match status" value="1"/>
</dbReference>
<evidence type="ECO:0000259" key="4">
    <source>
        <dbReference type="PROSITE" id="PS50887"/>
    </source>
</evidence>